<dbReference type="AlphaFoldDB" id="A0A381YNQ2"/>
<sequence>MTLEKIRNYCEEALTISKQRGTRDGLTFLIGEKLSLVYLQLKTERNKLKFLYPDNLSRNKESHALMQNKSLQLSYTLTINENYKGVFEQVDHLEKDLDLFVNEIKRSFPLKSIQDYLSSFPRLAFKEDLSTGVADSSEESSSMTTQDIFSEVEDILTVNEMHSLFTEQSNERTR</sequence>
<dbReference type="EMBL" id="UINC01018582">
    <property type="protein sequence ID" value="SVA78183.1"/>
    <property type="molecule type" value="Genomic_DNA"/>
</dbReference>
<gene>
    <name evidence="1" type="ORF">METZ01_LOCUS131037</name>
</gene>
<proteinExistence type="predicted"/>
<evidence type="ECO:0000313" key="1">
    <source>
        <dbReference type="EMBL" id="SVA78183.1"/>
    </source>
</evidence>
<accession>A0A381YNQ2</accession>
<organism evidence="1">
    <name type="scientific">marine metagenome</name>
    <dbReference type="NCBI Taxonomy" id="408172"/>
    <lineage>
        <taxon>unclassified sequences</taxon>
        <taxon>metagenomes</taxon>
        <taxon>ecological metagenomes</taxon>
    </lineage>
</organism>
<name>A0A381YNQ2_9ZZZZ</name>
<reference evidence="1" key="1">
    <citation type="submission" date="2018-05" db="EMBL/GenBank/DDBJ databases">
        <authorList>
            <person name="Lanie J.A."/>
            <person name="Ng W.-L."/>
            <person name="Kazmierczak K.M."/>
            <person name="Andrzejewski T.M."/>
            <person name="Davidsen T.M."/>
            <person name="Wayne K.J."/>
            <person name="Tettelin H."/>
            <person name="Glass J.I."/>
            <person name="Rusch D."/>
            <person name="Podicherti R."/>
            <person name="Tsui H.-C.T."/>
            <person name="Winkler M.E."/>
        </authorList>
    </citation>
    <scope>NUCLEOTIDE SEQUENCE</scope>
</reference>
<protein>
    <submittedName>
        <fullName evidence="1">Uncharacterized protein</fullName>
    </submittedName>
</protein>